<reference evidence="1" key="1">
    <citation type="submission" date="2020-04" db="EMBL/GenBank/DDBJ databases">
        <title>Deep metagenomics examines the oral microbiome during advanced dental caries in children, revealing novel taxa and co-occurrences with host molecules.</title>
        <authorList>
            <person name="Baker J.L."/>
            <person name="Morton J.T."/>
            <person name="Dinis M."/>
            <person name="Alvarez R."/>
            <person name="Tran N.C."/>
            <person name="Knight R."/>
            <person name="Edlund A."/>
        </authorList>
    </citation>
    <scope>NUCLEOTIDE SEQUENCE</scope>
    <source>
        <strain evidence="1">JCVI_23_bin.16</strain>
    </source>
</reference>
<name>A0A929MNJ5_ABIDE</name>
<dbReference type="AlphaFoldDB" id="A0A929MNJ5"/>
<evidence type="ECO:0000313" key="1">
    <source>
        <dbReference type="EMBL" id="MBF0934043.1"/>
    </source>
</evidence>
<comment type="caution">
    <text evidence="1">The sequence shown here is derived from an EMBL/GenBank/DDBJ whole genome shotgun (WGS) entry which is preliminary data.</text>
</comment>
<sequence>MPKVNEISVAYSTHGLGADERDVIAHLNNHGNVKCSPDLSNEQFIVSAKGVGIEYIHKMVDEAIEAAKNLEEMNEAEPLDTLVSFRVNASIEKIESFVKEIEFDVEGIYALNLGHVLTVSSDIFDEQRLIDCVGKYFDIV</sequence>
<evidence type="ECO:0000313" key="2">
    <source>
        <dbReference type="Proteomes" id="UP000757900"/>
    </source>
</evidence>
<organism evidence="1 2">
    <name type="scientific">Abiotrophia defectiva</name>
    <name type="common">Streptococcus defectivus</name>
    <dbReference type="NCBI Taxonomy" id="46125"/>
    <lineage>
        <taxon>Bacteria</taxon>
        <taxon>Bacillati</taxon>
        <taxon>Bacillota</taxon>
        <taxon>Bacilli</taxon>
        <taxon>Lactobacillales</taxon>
        <taxon>Aerococcaceae</taxon>
        <taxon>Abiotrophia</taxon>
    </lineage>
</organism>
<protein>
    <submittedName>
        <fullName evidence="1">Uncharacterized protein</fullName>
    </submittedName>
</protein>
<accession>A0A929MNJ5</accession>
<proteinExistence type="predicted"/>
<dbReference type="Proteomes" id="UP000757900">
    <property type="component" value="Unassembled WGS sequence"/>
</dbReference>
<dbReference type="EMBL" id="JABZFV010000001">
    <property type="protein sequence ID" value="MBF0934043.1"/>
    <property type="molecule type" value="Genomic_DNA"/>
</dbReference>
<gene>
    <name evidence="1" type="ORF">HXK00_00185</name>
</gene>